<keyword evidence="1" id="KW-0645">Protease</keyword>
<name>A0A438HL20_VITVI</name>
<reference evidence="1 2" key="1">
    <citation type="journal article" date="2018" name="PLoS Genet.">
        <title>Population sequencing reveals clonal diversity and ancestral inbreeding in the grapevine cultivar Chardonnay.</title>
        <authorList>
            <person name="Roach M.J."/>
            <person name="Johnson D.L."/>
            <person name="Bohlmann J."/>
            <person name="van Vuuren H.J."/>
            <person name="Jones S.J."/>
            <person name="Pretorius I.S."/>
            <person name="Schmidt S.A."/>
            <person name="Borneman A.R."/>
        </authorList>
    </citation>
    <scope>NUCLEOTIDE SEQUENCE [LARGE SCALE GENOMIC DNA]</scope>
    <source>
        <strain evidence="2">cv. Chardonnay</strain>
        <tissue evidence="1">Leaf</tissue>
    </source>
</reference>
<keyword evidence="1" id="KW-0031">Aminopeptidase</keyword>
<dbReference type="AlphaFoldDB" id="A0A438HL20"/>
<gene>
    <name evidence="1" type="primary">MAP2B_1</name>
    <name evidence="1" type="ORF">CK203_032902</name>
</gene>
<accession>A0A438HL20</accession>
<comment type="caution">
    <text evidence="1">The sequence shown here is derived from an EMBL/GenBank/DDBJ whole genome shotgun (WGS) entry which is preliminary data.</text>
</comment>
<sequence length="256" mass="28453">MEEEVASKEGRPLRVFSGGEVGSLELHFSAKDQVLEQVGCANLVAERSKGDHDGAKVERQRMPPTLAMKSSQAESPHVTPSIEVLMAVEWCEGGSEPSTLTFCVPTIDKAIWRRRIDILALGSSYLRPLSPGCQLLKLLLQDGGLLELSEEAARVPSGKELVIKTEEMERPRDVEFDCVAEEEGDIEILPNGFVSFTEVVKKKKKKSKSKLMVFLPWYAGKRKKLPEQTDPPSIPVVELFPSGEFPEGEIQQYKDE</sequence>
<proteinExistence type="predicted"/>
<organism evidence="1 2">
    <name type="scientific">Vitis vinifera</name>
    <name type="common">Grape</name>
    <dbReference type="NCBI Taxonomy" id="29760"/>
    <lineage>
        <taxon>Eukaryota</taxon>
        <taxon>Viridiplantae</taxon>
        <taxon>Streptophyta</taxon>
        <taxon>Embryophyta</taxon>
        <taxon>Tracheophyta</taxon>
        <taxon>Spermatophyta</taxon>
        <taxon>Magnoliopsida</taxon>
        <taxon>eudicotyledons</taxon>
        <taxon>Gunneridae</taxon>
        <taxon>Pentapetalae</taxon>
        <taxon>rosids</taxon>
        <taxon>Vitales</taxon>
        <taxon>Vitaceae</taxon>
        <taxon>Viteae</taxon>
        <taxon>Vitis</taxon>
    </lineage>
</organism>
<protein>
    <submittedName>
        <fullName evidence="1">Methionine aminopeptidase 2B</fullName>
    </submittedName>
</protein>
<evidence type="ECO:0000313" key="1">
    <source>
        <dbReference type="EMBL" id="RVW85173.1"/>
    </source>
</evidence>
<dbReference type="Proteomes" id="UP000288805">
    <property type="component" value="Unassembled WGS sequence"/>
</dbReference>
<dbReference type="EMBL" id="QGNW01000207">
    <property type="protein sequence ID" value="RVW85173.1"/>
    <property type="molecule type" value="Genomic_DNA"/>
</dbReference>
<evidence type="ECO:0000313" key="2">
    <source>
        <dbReference type="Proteomes" id="UP000288805"/>
    </source>
</evidence>
<dbReference type="GO" id="GO:0004177">
    <property type="term" value="F:aminopeptidase activity"/>
    <property type="evidence" value="ECO:0007669"/>
    <property type="project" value="UniProtKB-KW"/>
</dbReference>
<keyword evidence="1" id="KW-0378">Hydrolase</keyword>